<organism evidence="3 4">
    <name type="scientific">Mikania micrantha</name>
    <name type="common">bitter vine</name>
    <dbReference type="NCBI Taxonomy" id="192012"/>
    <lineage>
        <taxon>Eukaryota</taxon>
        <taxon>Viridiplantae</taxon>
        <taxon>Streptophyta</taxon>
        <taxon>Embryophyta</taxon>
        <taxon>Tracheophyta</taxon>
        <taxon>Spermatophyta</taxon>
        <taxon>Magnoliopsida</taxon>
        <taxon>eudicotyledons</taxon>
        <taxon>Gunneridae</taxon>
        <taxon>Pentapetalae</taxon>
        <taxon>asterids</taxon>
        <taxon>campanulids</taxon>
        <taxon>Asterales</taxon>
        <taxon>Asteraceae</taxon>
        <taxon>Asteroideae</taxon>
        <taxon>Heliantheae alliance</taxon>
        <taxon>Eupatorieae</taxon>
        <taxon>Mikania</taxon>
    </lineage>
</organism>
<keyword evidence="2" id="KW-1133">Transmembrane helix</keyword>
<evidence type="ECO:0000256" key="2">
    <source>
        <dbReference type="SAM" id="Phobius"/>
    </source>
</evidence>
<keyword evidence="2" id="KW-0812">Transmembrane</keyword>
<feature type="transmembrane region" description="Helical" evidence="2">
    <location>
        <begin position="227"/>
        <end position="247"/>
    </location>
</feature>
<evidence type="ECO:0000256" key="1">
    <source>
        <dbReference type="SAM" id="MobiDB-lite"/>
    </source>
</evidence>
<sequence length="339" mass="37298">MSRSTTDIHIPVAEQVIVDGLQANNNMFLTTVFLFQHLSQILNLAEPLRRHWTHYYPLVAFGEGGVIMPHSTLAFIINALLAFTEIKSQGQPGFPFVTHPQLTKFSVTSLLLYGLASAAELVVSAAVMPMLALVWCYKEVMASIKLAAQEQERKEKEKKMHHASDISVAKEDTSVKPEPAKTNHSSFISHAFEEEFVVMPQSTVGFIITALLAFVDIKSQGNPEFPFITHPQAIMVSITSLIMYGLASGAELIVSGACNNPNVVYAIIARLGRIVYLCIMVVSLSSLSNCHNSSPSRMDGCKTQQRRDAQVSTGCNTDSIHDKLFEMMYEGLPKGLIIP</sequence>
<feature type="region of interest" description="Disordered" evidence="1">
    <location>
        <begin position="153"/>
        <end position="180"/>
    </location>
</feature>
<accession>A0A5N6MVY2</accession>
<dbReference type="EMBL" id="SZYD01000014">
    <property type="protein sequence ID" value="KAD4178296.1"/>
    <property type="molecule type" value="Genomic_DNA"/>
</dbReference>
<proteinExistence type="predicted"/>
<feature type="transmembrane region" description="Helical" evidence="2">
    <location>
        <begin position="267"/>
        <end position="287"/>
    </location>
</feature>
<protein>
    <submittedName>
        <fullName evidence="3">Uncharacterized protein</fullName>
    </submittedName>
</protein>
<reference evidence="3 4" key="1">
    <citation type="submission" date="2019-05" db="EMBL/GenBank/DDBJ databases">
        <title>Mikania micrantha, genome provides insights into the molecular mechanism of rapid growth.</title>
        <authorList>
            <person name="Liu B."/>
        </authorList>
    </citation>
    <scope>NUCLEOTIDE SEQUENCE [LARGE SCALE GENOMIC DNA]</scope>
    <source>
        <strain evidence="3">NLD-2019</strain>
        <tissue evidence="3">Leaf</tissue>
    </source>
</reference>
<evidence type="ECO:0000313" key="3">
    <source>
        <dbReference type="EMBL" id="KAD4178296.1"/>
    </source>
</evidence>
<keyword evidence="4" id="KW-1185">Reference proteome</keyword>
<gene>
    <name evidence="3" type="ORF">E3N88_26887</name>
</gene>
<evidence type="ECO:0000313" key="4">
    <source>
        <dbReference type="Proteomes" id="UP000326396"/>
    </source>
</evidence>
<feature type="transmembrane region" description="Helical" evidence="2">
    <location>
        <begin position="196"/>
        <end position="215"/>
    </location>
</feature>
<keyword evidence="2" id="KW-0472">Membrane</keyword>
<dbReference type="PANTHER" id="PTHR34115:SF5">
    <property type="entry name" value="PROTEIN, PUTATIVE-RELATED"/>
    <property type="match status" value="1"/>
</dbReference>
<feature type="transmembrane region" description="Helical" evidence="2">
    <location>
        <begin position="110"/>
        <end position="135"/>
    </location>
</feature>
<dbReference type="OrthoDB" id="1730662at2759"/>
<comment type="caution">
    <text evidence="3">The sequence shown here is derived from an EMBL/GenBank/DDBJ whole genome shotgun (WGS) entry which is preliminary data.</text>
</comment>
<dbReference type="Proteomes" id="UP000326396">
    <property type="component" value="Linkage Group LG4"/>
</dbReference>
<name>A0A5N6MVY2_9ASTR</name>
<dbReference type="AlphaFoldDB" id="A0A5N6MVY2"/>
<dbReference type="PANTHER" id="PTHR34115">
    <property type="entry name" value="PROTEIN, PUTATIVE-RELATED"/>
    <property type="match status" value="1"/>
</dbReference>
<dbReference type="InterPro" id="IPR053258">
    <property type="entry name" value="Ca-permeable_cation_channel"/>
</dbReference>